<protein>
    <submittedName>
        <fullName evidence="1">Uncharacterized protein</fullName>
    </submittedName>
</protein>
<evidence type="ECO:0000313" key="2">
    <source>
        <dbReference type="Proteomes" id="UP001163321"/>
    </source>
</evidence>
<accession>A0ACC0VN28</accession>
<name>A0ACC0VN28_9STRA</name>
<evidence type="ECO:0000313" key="1">
    <source>
        <dbReference type="EMBL" id="KAI9907324.1"/>
    </source>
</evidence>
<comment type="caution">
    <text evidence="1">The sequence shown here is derived from an EMBL/GenBank/DDBJ whole genome shotgun (WGS) entry which is preliminary data.</text>
</comment>
<dbReference type="EMBL" id="CM047587">
    <property type="protein sequence ID" value="KAI9907324.1"/>
    <property type="molecule type" value="Genomic_DNA"/>
</dbReference>
<proteinExistence type="predicted"/>
<organism evidence="1 2">
    <name type="scientific">Peronosclerospora sorghi</name>
    <dbReference type="NCBI Taxonomy" id="230839"/>
    <lineage>
        <taxon>Eukaryota</taxon>
        <taxon>Sar</taxon>
        <taxon>Stramenopiles</taxon>
        <taxon>Oomycota</taxon>
        <taxon>Peronosporomycetes</taxon>
        <taxon>Peronosporales</taxon>
        <taxon>Peronosporaceae</taxon>
        <taxon>Peronosclerospora</taxon>
    </lineage>
</organism>
<reference evidence="1 2" key="1">
    <citation type="journal article" date="2022" name="bioRxiv">
        <title>The genome of the oomycete Peronosclerospora sorghi, a cosmopolitan pathogen of maize and sorghum, is inflated with dispersed pseudogenes.</title>
        <authorList>
            <person name="Fletcher K."/>
            <person name="Martin F."/>
            <person name="Isakeit T."/>
            <person name="Cavanaugh K."/>
            <person name="Magill C."/>
            <person name="Michelmore R."/>
        </authorList>
    </citation>
    <scope>NUCLEOTIDE SEQUENCE [LARGE SCALE GENOMIC DNA]</scope>
    <source>
        <strain evidence="1">P6</strain>
    </source>
</reference>
<dbReference type="Proteomes" id="UP001163321">
    <property type="component" value="Chromosome 8"/>
</dbReference>
<sequence>MATGSSVENWQDLQHRWLIWRFIPDLRLWRGETVEKEGKFGGLVFVKRMNDYGNFLELPQRQDDLLVVCGDVSVVQRKYFNYINK</sequence>
<gene>
    <name evidence="1" type="ORF">PsorP6_004269</name>
</gene>
<keyword evidence="2" id="KW-1185">Reference proteome</keyword>